<dbReference type="HOGENOM" id="CLU_011106_1_0_0"/>
<dbReference type="GO" id="GO:0003924">
    <property type="term" value="F:GTPase activity"/>
    <property type="evidence" value="ECO:0007669"/>
    <property type="project" value="TreeGrafter"/>
</dbReference>
<dbReference type="InterPro" id="IPR027417">
    <property type="entry name" value="P-loop_NTPase"/>
</dbReference>
<dbReference type="Gene3D" id="3.40.50.300">
    <property type="entry name" value="P-loop containing nucleotide triphosphate hydrolases"/>
    <property type="match status" value="1"/>
</dbReference>
<comment type="function">
    <text evidence="3">Required for a late step of 50S ribosomal subunit assembly. Has GTPase activity.</text>
</comment>
<reference evidence="6 7" key="1">
    <citation type="submission" date="2007-07" db="EMBL/GenBank/DDBJ databases">
        <title>Complete sequence of Fervidobacterium nodosum Rt17-B1.</title>
        <authorList>
            <consortium name="US DOE Joint Genome Institute"/>
            <person name="Copeland A."/>
            <person name="Lucas S."/>
            <person name="Lapidus A."/>
            <person name="Barry K."/>
            <person name="Glavina del Rio T."/>
            <person name="Dalin E."/>
            <person name="Tice H."/>
            <person name="Pitluck S."/>
            <person name="Saunders E."/>
            <person name="Brettin T."/>
            <person name="Bruce D."/>
            <person name="Detter J.C."/>
            <person name="Han C."/>
            <person name="Schmutz J."/>
            <person name="Larimer F."/>
            <person name="Land M."/>
            <person name="Hauser L."/>
            <person name="Kyrpides N."/>
            <person name="Mikhailova N."/>
            <person name="Nelson K."/>
            <person name="Gogarten J.P."/>
            <person name="Noll K."/>
            <person name="Richardson P."/>
        </authorList>
    </citation>
    <scope>NUCLEOTIDE SEQUENCE [LARGE SCALE GENOMIC DNA]</scope>
    <source>
        <strain evidence="7">ATCC 35602 / DSM 5306 / Rt17-B1</strain>
    </source>
</reference>
<dbReference type="PRINTS" id="PR00326">
    <property type="entry name" value="GTP1OBG"/>
</dbReference>
<keyword evidence="7" id="KW-1185">Reference proteome</keyword>
<feature type="binding site" evidence="4">
    <location>
        <begin position="61"/>
        <end position="64"/>
    </location>
    <ligand>
        <name>GTP</name>
        <dbReference type="ChEBI" id="CHEBI:37565"/>
    </ligand>
</feature>
<dbReference type="PIRSF" id="PIRSF006230">
    <property type="entry name" value="MG442"/>
    <property type="match status" value="1"/>
</dbReference>
<organism evidence="6 7">
    <name type="scientific">Fervidobacterium nodosum (strain ATCC 35602 / DSM 5306 / Rt17-B1)</name>
    <dbReference type="NCBI Taxonomy" id="381764"/>
    <lineage>
        <taxon>Bacteria</taxon>
        <taxon>Thermotogati</taxon>
        <taxon>Thermotogota</taxon>
        <taxon>Thermotogae</taxon>
        <taxon>Thermotogales</taxon>
        <taxon>Fervidobacteriaceae</taxon>
        <taxon>Fervidobacterium</taxon>
    </lineage>
</organism>
<dbReference type="InterPro" id="IPR016478">
    <property type="entry name" value="GTPase_MTG1"/>
</dbReference>
<feature type="binding site" evidence="4">
    <location>
        <begin position="118"/>
        <end position="123"/>
    </location>
    <ligand>
        <name>GTP</name>
        <dbReference type="ChEBI" id="CHEBI:37565"/>
    </ligand>
</feature>
<gene>
    <name evidence="6" type="ordered locus">Fnod_0827</name>
</gene>
<dbReference type="STRING" id="381764.Fnod_0827"/>
<proteinExistence type="inferred from homology"/>
<evidence type="ECO:0000313" key="6">
    <source>
        <dbReference type="EMBL" id="ABS60680.1"/>
    </source>
</evidence>
<dbReference type="Proteomes" id="UP000002415">
    <property type="component" value="Chromosome"/>
</dbReference>
<evidence type="ECO:0000256" key="1">
    <source>
        <dbReference type="ARBA" id="ARBA00022741"/>
    </source>
</evidence>
<dbReference type="OrthoDB" id="9779790at2"/>
<feature type="domain" description="G" evidence="5">
    <location>
        <begin position="111"/>
        <end position="172"/>
    </location>
</feature>
<dbReference type="InterPro" id="IPR023179">
    <property type="entry name" value="GTP-bd_ortho_bundle_sf"/>
</dbReference>
<dbReference type="InterPro" id="IPR006073">
    <property type="entry name" value="GTP-bd"/>
</dbReference>
<dbReference type="Gene3D" id="1.10.1580.10">
    <property type="match status" value="1"/>
</dbReference>
<dbReference type="GO" id="GO:0005737">
    <property type="term" value="C:cytoplasm"/>
    <property type="evidence" value="ECO:0007669"/>
    <property type="project" value="UniProtKB-SubCell"/>
</dbReference>
<comment type="subcellular location">
    <subcellularLocation>
        <location evidence="3">Cytoplasm</location>
    </subcellularLocation>
</comment>
<evidence type="ECO:0000256" key="4">
    <source>
        <dbReference type="PIRSR" id="PIRSR006230-1"/>
    </source>
</evidence>
<evidence type="ECO:0000313" key="7">
    <source>
        <dbReference type="Proteomes" id="UP000002415"/>
    </source>
</evidence>
<keyword evidence="1 3" id="KW-0547">Nucleotide-binding</keyword>
<name>A7HL97_FERNB</name>
<feature type="binding site" evidence="4">
    <location>
        <position position="161"/>
    </location>
    <ligand>
        <name>GTP</name>
        <dbReference type="ChEBI" id="CHEBI:37565"/>
    </ligand>
</feature>
<evidence type="ECO:0000256" key="3">
    <source>
        <dbReference type="PIRNR" id="PIRNR006230"/>
    </source>
</evidence>
<dbReference type="PANTHER" id="PTHR45782:SF4">
    <property type="entry name" value="MITOCHONDRIAL RIBOSOME-ASSOCIATED GTPASE 1"/>
    <property type="match status" value="1"/>
</dbReference>
<dbReference type="GO" id="GO:0006412">
    <property type="term" value="P:translation"/>
    <property type="evidence" value="ECO:0007669"/>
    <property type="project" value="TreeGrafter"/>
</dbReference>
<dbReference type="Pfam" id="PF01926">
    <property type="entry name" value="MMR_HSR1"/>
    <property type="match status" value="1"/>
</dbReference>
<dbReference type="GO" id="GO:0005525">
    <property type="term" value="F:GTP binding"/>
    <property type="evidence" value="ECO:0007669"/>
    <property type="project" value="UniProtKB-KW"/>
</dbReference>
<dbReference type="KEGG" id="fno:Fnod_0827"/>
<evidence type="ECO:0000259" key="5">
    <source>
        <dbReference type="Pfam" id="PF01926"/>
    </source>
</evidence>
<dbReference type="SUPFAM" id="SSF52540">
    <property type="entry name" value="P-loop containing nucleoside triphosphate hydrolases"/>
    <property type="match status" value="1"/>
</dbReference>
<dbReference type="EMBL" id="CP000771">
    <property type="protein sequence ID" value="ABS60680.1"/>
    <property type="molecule type" value="Genomic_DNA"/>
</dbReference>
<keyword evidence="2 3" id="KW-0342">GTP-binding</keyword>
<dbReference type="CDD" id="cd01856">
    <property type="entry name" value="YlqF"/>
    <property type="match status" value="1"/>
</dbReference>
<dbReference type="AlphaFoldDB" id="A7HL97"/>
<evidence type="ECO:0000256" key="2">
    <source>
        <dbReference type="ARBA" id="ARBA00023134"/>
    </source>
</evidence>
<dbReference type="RefSeq" id="WP_011993996.1">
    <property type="nucleotide sequence ID" value="NC_009718.1"/>
</dbReference>
<sequence>MDNDKVSAWYPGHVQKAKRQIKENLKKIDTVIFVLDARAPVTTTSFEMNIFRDKEKIIILNKSDLANKNYNILWKNEISKSFPVLLMGKETSGKSIINLVKSSSKKENPHLAVVGVPNVGKSTIINKIIGRHRAKTGSQPGITRGVQWVSIDGIVVLDSPGILYSEIYSKEIAAKLLLIGSIPVENLNDEIYEIAFNIYKNVAEIDKDFYTFLEEFGKKRGLLKKGGTVDFEKAKMLFFKELSEGKMGQFTYDTDFNKFWEVVKND</sequence>
<comment type="similarity">
    <text evidence="3">Belongs to the TRAFAC class YlqF/YawG GTPase family. MTG1 subfamily.</text>
</comment>
<protein>
    <recommendedName>
        <fullName evidence="3">Ribosome biogenesis GTPase A</fullName>
    </recommendedName>
</protein>
<dbReference type="PANTHER" id="PTHR45782">
    <property type="entry name" value="MITOCHONDRIAL RIBOSOME-ASSOCIATED GTPASE 1"/>
    <property type="match status" value="1"/>
</dbReference>
<dbReference type="eggNOG" id="COG1161">
    <property type="taxonomic scope" value="Bacteria"/>
</dbReference>
<reference evidence="6 7" key="2">
    <citation type="journal article" date="2009" name="Proc. Natl. Acad. Sci. U.S.A.">
        <title>On the chimeric nature, thermophilic origin, and phylogenetic placement of the Thermotogales.</title>
        <authorList>
            <person name="Zhaxybayeva O."/>
            <person name="Swithers K.S."/>
            <person name="Lapierre P."/>
            <person name="Fournier G.P."/>
            <person name="Bickhart D.M."/>
            <person name="DeBoy R.T."/>
            <person name="Nelson K.E."/>
            <person name="Nesbo C.L."/>
            <person name="Doolittle W.F."/>
            <person name="Gogarten J.P."/>
            <person name="Noll K.M."/>
        </authorList>
    </citation>
    <scope>NUCLEOTIDE SEQUENCE [LARGE SCALE GENOMIC DNA]</scope>
    <source>
        <strain evidence="7">ATCC 35602 / DSM 5306 / Rt17-B1</strain>
    </source>
</reference>
<keyword evidence="3" id="KW-0963">Cytoplasm</keyword>
<accession>A7HL97</accession>